<organism evidence="8 9">
    <name type="scientific">Paenibacillus chartarius</name>
    <dbReference type="NCBI Taxonomy" id="747481"/>
    <lineage>
        <taxon>Bacteria</taxon>
        <taxon>Bacillati</taxon>
        <taxon>Bacillota</taxon>
        <taxon>Bacilli</taxon>
        <taxon>Bacillales</taxon>
        <taxon>Paenibacillaceae</taxon>
        <taxon>Paenibacillus</taxon>
    </lineage>
</organism>
<dbReference type="EMBL" id="JBHLWN010000115">
    <property type="protein sequence ID" value="MFC0216276.1"/>
    <property type="molecule type" value="Genomic_DNA"/>
</dbReference>
<evidence type="ECO:0000256" key="5">
    <source>
        <dbReference type="ARBA" id="ARBA00022989"/>
    </source>
</evidence>
<dbReference type="Pfam" id="PF02322">
    <property type="entry name" value="Cyt_bd_oxida_II"/>
    <property type="match status" value="1"/>
</dbReference>
<name>A0ABV6DUG8_9BACL</name>
<evidence type="ECO:0000313" key="8">
    <source>
        <dbReference type="EMBL" id="MFC0216276.1"/>
    </source>
</evidence>
<keyword evidence="6 7" id="KW-0472">Membrane</keyword>
<feature type="transmembrane region" description="Helical" evidence="7">
    <location>
        <begin position="237"/>
        <end position="258"/>
    </location>
</feature>
<proteinExistence type="inferred from homology"/>
<evidence type="ECO:0000256" key="4">
    <source>
        <dbReference type="ARBA" id="ARBA00022692"/>
    </source>
</evidence>
<keyword evidence="9" id="KW-1185">Reference proteome</keyword>
<protein>
    <submittedName>
        <fullName evidence="8">Cytochrome d ubiquinol oxidase subunit II</fullName>
    </submittedName>
</protein>
<dbReference type="RefSeq" id="WP_377474289.1">
    <property type="nucleotide sequence ID" value="NZ_JBHLWN010000115.1"/>
</dbReference>
<evidence type="ECO:0000313" key="9">
    <source>
        <dbReference type="Proteomes" id="UP001589776"/>
    </source>
</evidence>
<reference evidence="8 9" key="1">
    <citation type="submission" date="2024-09" db="EMBL/GenBank/DDBJ databases">
        <authorList>
            <person name="Sun Q."/>
            <person name="Mori K."/>
        </authorList>
    </citation>
    <scope>NUCLEOTIDE SEQUENCE [LARGE SCALE GENOMIC DNA]</scope>
    <source>
        <strain evidence="8 9">CCM 7759</strain>
    </source>
</reference>
<gene>
    <name evidence="8" type="ORF">ACFFK0_28160</name>
</gene>
<evidence type="ECO:0000256" key="3">
    <source>
        <dbReference type="ARBA" id="ARBA00022475"/>
    </source>
</evidence>
<feature type="transmembrane region" description="Helical" evidence="7">
    <location>
        <begin position="309"/>
        <end position="336"/>
    </location>
</feature>
<evidence type="ECO:0000256" key="6">
    <source>
        <dbReference type="ARBA" id="ARBA00023136"/>
    </source>
</evidence>
<feature type="transmembrane region" description="Helical" evidence="7">
    <location>
        <begin position="60"/>
        <end position="78"/>
    </location>
</feature>
<evidence type="ECO:0000256" key="7">
    <source>
        <dbReference type="SAM" id="Phobius"/>
    </source>
</evidence>
<feature type="transmembrane region" description="Helical" evidence="7">
    <location>
        <begin position="122"/>
        <end position="148"/>
    </location>
</feature>
<keyword evidence="3" id="KW-1003">Cell membrane</keyword>
<evidence type="ECO:0000256" key="1">
    <source>
        <dbReference type="ARBA" id="ARBA00004651"/>
    </source>
</evidence>
<evidence type="ECO:0000256" key="2">
    <source>
        <dbReference type="ARBA" id="ARBA00007543"/>
    </source>
</evidence>
<comment type="caution">
    <text evidence="8">The sequence shown here is derived from an EMBL/GenBank/DDBJ whole genome shotgun (WGS) entry which is preliminary data.</text>
</comment>
<dbReference type="InterPro" id="IPR003317">
    <property type="entry name" value="Cyt-d_oxidase_su2"/>
</dbReference>
<accession>A0ABV6DUG8</accession>
<feature type="transmembrane region" description="Helical" evidence="7">
    <location>
        <begin position="207"/>
        <end position="225"/>
    </location>
</feature>
<comment type="similarity">
    <text evidence="2">Belongs to the cytochrome ubiquinol oxidase subunit 2 family.</text>
</comment>
<feature type="transmembrane region" description="Helical" evidence="7">
    <location>
        <begin position="84"/>
        <end position="110"/>
    </location>
</feature>
<comment type="subcellular location">
    <subcellularLocation>
        <location evidence="1">Cell membrane</location>
        <topology evidence="1">Multi-pass membrane protein</topology>
    </subcellularLocation>
</comment>
<sequence length="346" mass="38221">MSGLSPDDATIGILIIGVLLFTYSILGSIDFGAGFWAMLYGRGRETRASELANRYLSPTWKVTNVFLVLFVVALVGFFPRAMYVLASLLLVPVCLVLILLTVRSTFMVFAYSADKYRGLLRVVSGITGMLIPALLVSVLPTTLGGFIVMTPDGPQLDYGRLLSSPTEYAHLAFGFASELFLAALFLADYAREAEDEAAYAVYRRASLLLGPLTLMTAVLVTYTMVPEAQWIVAKLERQVPLFGLSVAAFALGYTALFWHAGGGRIGRPRLAIVLVIAQYASASFAYGRAHYPYIVYPIMTIEEGFTNKLMFQSLLIGYTLGALVMVPSFILFWRLFLKDKRYLRQE</sequence>
<dbReference type="Proteomes" id="UP001589776">
    <property type="component" value="Unassembled WGS sequence"/>
</dbReference>
<feature type="transmembrane region" description="Helical" evidence="7">
    <location>
        <begin position="270"/>
        <end position="289"/>
    </location>
</feature>
<feature type="transmembrane region" description="Helical" evidence="7">
    <location>
        <begin position="12"/>
        <end position="39"/>
    </location>
</feature>
<feature type="transmembrane region" description="Helical" evidence="7">
    <location>
        <begin position="168"/>
        <end position="187"/>
    </location>
</feature>
<keyword evidence="5 7" id="KW-1133">Transmembrane helix</keyword>
<keyword evidence="4 7" id="KW-0812">Transmembrane</keyword>